<accession>A0ABR1RQ39</accession>
<evidence type="ECO:0000313" key="3">
    <source>
        <dbReference type="Proteomes" id="UP001444661"/>
    </source>
</evidence>
<feature type="compositionally biased region" description="Polar residues" evidence="1">
    <location>
        <begin position="96"/>
        <end position="109"/>
    </location>
</feature>
<keyword evidence="3" id="KW-1185">Reference proteome</keyword>
<reference evidence="2 3" key="1">
    <citation type="submission" date="2023-01" db="EMBL/GenBank/DDBJ databases">
        <title>Analysis of 21 Apiospora genomes using comparative genomics revels a genus with tremendous synthesis potential of carbohydrate active enzymes and secondary metabolites.</title>
        <authorList>
            <person name="Sorensen T."/>
        </authorList>
    </citation>
    <scope>NUCLEOTIDE SEQUENCE [LARGE SCALE GENOMIC DNA]</scope>
    <source>
        <strain evidence="2 3">CBS 33761</strain>
    </source>
</reference>
<protein>
    <submittedName>
        <fullName evidence="2">Uncharacterized protein</fullName>
    </submittedName>
</protein>
<name>A0ABR1RQ39_9PEZI</name>
<feature type="compositionally biased region" description="Low complexity" evidence="1">
    <location>
        <begin position="46"/>
        <end position="61"/>
    </location>
</feature>
<gene>
    <name evidence="2" type="ORF">PG993_014828</name>
</gene>
<proteinExistence type="predicted"/>
<sequence length="109" mass="11875">MSSGKKSSKPALIFNDRSSQRESSTSTSSSYASSSSSNRNYNMPVYSSRTSSSNGSESYRSSKSKTKEDYKKEVSRPATGPVVVNHNARGYDRNEPSPSYSRSSGGTHR</sequence>
<evidence type="ECO:0000256" key="1">
    <source>
        <dbReference type="SAM" id="MobiDB-lite"/>
    </source>
</evidence>
<feature type="compositionally biased region" description="Low complexity" evidence="1">
    <location>
        <begin position="21"/>
        <end position="37"/>
    </location>
</feature>
<comment type="caution">
    <text evidence="2">The sequence shown here is derived from an EMBL/GenBank/DDBJ whole genome shotgun (WGS) entry which is preliminary data.</text>
</comment>
<evidence type="ECO:0000313" key="2">
    <source>
        <dbReference type="EMBL" id="KAK8016639.1"/>
    </source>
</evidence>
<feature type="compositionally biased region" description="Basic and acidic residues" evidence="1">
    <location>
        <begin position="65"/>
        <end position="75"/>
    </location>
</feature>
<dbReference type="Proteomes" id="UP001444661">
    <property type="component" value="Unassembled WGS sequence"/>
</dbReference>
<dbReference type="EMBL" id="JAQQWK010000014">
    <property type="protein sequence ID" value="KAK8016639.1"/>
    <property type="molecule type" value="Genomic_DNA"/>
</dbReference>
<organism evidence="2 3">
    <name type="scientific">Apiospora rasikravindrae</name>
    <dbReference type="NCBI Taxonomy" id="990691"/>
    <lineage>
        <taxon>Eukaryota</taxon>
        <taxon>Fungi</taxon>
        <taxon>Dikarya</taxon>
        <taxon>Ascomycota</taxon>
        <taxon>Pezizomycotina</taxon>
        <taxon>Sordariomycetes</taxon>
        <taxon>Xylariomycetidae</taxon>
        <taxon>Amphisphaeriales</taxon>
        <taxon>Apiosporaceae</taxon>
        <taxon>Apiospora</taxon>
    </lineage>
</organism>
<feature type="region of interest" description="Disordered" evidence="1">
    <location>
        <begin position="1"/>
        <end position="109"/>
    </location>
</feature>